<feature type="non-terminal residue" evidence="6">
    <location>
        <position position="203"/>
    </location>
</feature>
<keyword evidence="2" id="KW-0813">Transport</keyword>
<protein>
    <submittedName>
        <fullName evidence="6">Uncharacterized protein</fullName>
    </submittedName>
</protein>
<proteinExistence type="predicted"/>
<evidence type="ECO:0000313" key="6">
    <source>
        <dbReference type="EMBL" id="CAD7231707.1"/>
    </source>
</evidence>
<dbReference type="OrthoDB" id="3900342at2759"/>
<dbReference type="PANTHER" id="PTHR43243">
    <property type="entry name" value="INNER MEMBRANE TRANSPORTER YGJI-RELATED"/>
    <property type="match status" value="1"/>
</dbReference>
<gene>
    <name evidence="6" type="ORF">CTOB1V02_LOCUS9551</name>
</gene>
<keyword evidence="4" id="KW-1133">Transmembrane helix</keyword>
<accession>A0A7R8WJK7</accession>
<evidence type="ECO:0000256" key="2">
    <source>
        <dbReference type="ARBA" id="ARBA00022448"/>
    </source>
</evidence>
<name>A0A7R8WJK7_9CRUS</name>
<sequence length="203" mass="21862">MRTPGKSIPIALGVSMVFAITVYMLFSASLTLAVPYDELDVAATAPSALAVHGLGWAKYVVAVGAVCGTLSAVYGSMFMSSRTAFSMAQDGLLFEFLSKTTPTKRTPRRSVLFCGFISVLGALTLPSETMIKMVNIGEFPVEDNMVKIGKFPVGYSIHGQHRRAPSGKPRKTGEFPVEDSMVNISKFPVEDSIINIVEFPAED</sequence>
<dbReference type="AlphaFoldDB" id="A0A7R8WJK7"/>
<organism evidence="6">
    <name type="scientific">Cyprideis torosa</name>
    <dbReference type="NCBI Taxonomy" id="163714"/>
    <lineage>
        <taxon>Eukaryota</taxon>
        <taxon>Metazoa</taxon>
        <taxon>Ecdysozoa</taxon>
        <taxon>Arthropoda</taxon>
        <taxon>Crustacea</taxon>
        <taxon>Oligostraca</taxon>
        <taxon>Ostracoda</taxon>
        <taxon>Podocopa</taxon>
        <taxon>Podocopida</taxon>
        <taxon>Cytherocopina</taxon>
        <taxon>Cytheroidea</taxon>
        <taxon>Cytherideidae</taxon>
        <taxon>Cyprideis</taxon>
    </lineage>
</organism>
<dbReference type="PANTHER" id="PTHR43243:SF4">
    <property type="entry name" value="CATIONIC AMINO ACID TRANSPORTER 4"/>
    <property type="match status" value="1"/>
</dbReference>
<dbReference type="EMBL" id="OB663791">
    <property type="protein sequence ID" value="CAD7231707.1"/>
    <property type="molecule type" value="Genomic_DNA"/>
</dbReference>
<keyword evidence="3" id="KW-0812">Transmembrane</keyword>
<reference evidence="6" key="1">
    <citation type="submission" date="2020-11" db="EMBL/GenBank/DDBJ databases">
        <authorList>
            <person name="Tran Van P."/>
        </authorList>
    </citation>
    <scope>NUCLEOTIDE SEQUENCE</scope>
</reference>
<comment type="subcellular location">
    <subcellularLocation>
        <location evidence="1">Membrane</location>
        <topology evidence="1">Multi-pass membrane protein</topology>
    </subcellularLocation>
</comment>
<keyword evidence="5" id="KW-0472">Membrane</keyword>
<dbReference type="Gene3D" id="1.20.1740.10">
    <property type="entry name" value="Amino acid/polyamine transporter I"/>
    <property type="match status" value="1"/>
</dbReference>
<evidence type="ECO:0000256" key="4">
    <source>
        <dbReference type="ARBA" id="ARBA00022989"/>
    </source>
</evidence>
<dbReference type="Pfam" id="PF13520">
    <property type="entry name" value="AA_permease_2"/>
    <property type="match status" value="1"/>
</dbReference>
<evidence type="ECO:0000256" key="3">
    <source>
        <dbReference type="ARBA" id="ARBA00022692"/>
    </source>
</evidence>
<dbReference type="GO" id="GO:0005886">
    <property type="term" value="C:plasma membrane"/>
    <property type="evidence" value="ECO:0007669"/>
    <property type="project" value="TreeGrafter"/>
</dbReference>
<evidence type="ECO:0000256" key="5">
    <source>
        <dbReference type="ARBA" id="ARBA00023136"/>
    </source>
</evidence>
<dbReference type="InterPro" id="IPR002293">
    <property type="entry name" value="AA/rel_permease1"/>
</dbReference>
<dbReference type="GO" id="GO:0015171">
    <property type="term" value="F:amino acid transmembrane transporter activity"/>
    <property type="evidence" value="ECO:0007669"/>
    <property type="project" value="TreeGrafter"/>
</dbReference>
<evidence type="ECO:0000256" key="1">
    <source>
        <dbReference type="ARBA" id="ARBA00004141"/>
    </source>
</evidence>